<dbReference type="AlphaFoldDB" id="K1KF15"/>
<dbReference type="Proteomes" id="UP000005835">
    <property type="component" value="Unassembled WGS sequence"/>
</dbReference>
<keyword evidence="2" id="KW-1185">Reference proteome</keyword>
<evidence type="ECO:0000313" key="1">
    <source>
        <dbReference type="EMBL" id="EKB30284.1"/>
    </source>
</evidence>
<gene>
    <name evidence="1" type="ORF">HMPREF9465_02110</name>
</gene>
<dbReference type="STRING" id="742823.HMPREF9465_02110"/>
<proteinExistence type="predicted"/>
<dbReference type="OrthoDB" id="9962961at2"/>
<dbReference type="RefSeq" id="WP_005436879.1">
    <property type="nucleotide sequence ID" value="NZ_JH815520.1"/>
</dbReference>
<evidence type="ECO:0008006" key="3">
    <source>
        <dbReference type="Google" id="ProtNLM"/>
    </source>
</evidence>
<organism evidence="1 2">
    <name type="scientific">Sutterella wadsworthensis 2_1_59BFAA</name>
    <dbReference type="NCBI Taxonomy" id="742823"/>
    <lineage>
        <taxon>Bacteria</taxon>
        <taxon>Pseudomonadati</taxon>
        <taxon>Pseudomonadota</taxon>
        <taxon>Betaproteobacteria</taxon>
        <taxon>Burkholderiales</taxon>
        <taxon>Sutterellaceae</taxon>
        <taxon>Sutterella</taxon>
    </lineage>
</organism>
<accession>K1KF15</accession>
<dbReference type="PATRIC" id="fig|742823.3.peg.2117"/>
<dbReference type="HOGENOM" id="CLU_165957_0_0_4"/>
<evidence type="ECO:0000313" key="2">
    <source>
        <dbReference type="Proteomes" id="UP000005835"/>
    </source>
</evidence>
<name>K1KF15_9BURK</name>
<protein>
    <recommendedName>
        <fullName evidence="3">Ribbon-helix-helix protein CopG domain-containing protein</fullName>
    </recommendedName>
</protein>
<dbReference type="eggNOG" id="ENOG503435D">
    <property type="taxonomic scope" value="Bacteria"/>
</dbReference>
<sequence length="74" mass="8221">MSSDIRIKLSDFDAELLANIAEREGRTPEAVVLEALHELFSERLEEKSFLISKDEFEACLAILSEPARKAAAAD</sequence>
<dbReference type="EMBL" id="ADMG01000047">
    <property type="protein sequence ID" value="EKB30284.1"/>
    <property type="molecule type" value="Genomic_DNA"/>
</dbReference>
<reference evidence="1 2" key="1">
    <citation type="submission" date="2012-05" db="EMBL/GenBank/DDBJ databases">
        <title>The Genome Sequence of Sutterella wadsworthensis 2_1_59BFAA.</title>
        <authorList>
            <consortium name="The Broad Institute Genome Sequencing Platform"/>
            <person name="Earl A."/>
            <person name="Ward D."/>
            <person name="Feldgarden M."/>
            <person name="Gevers D."/>
            <person name="Daigneault M."/>
            <person name="Strauss J."/>
            <person name="Allen-Vercoe E."/>
            <person name="Walker B."/>
            <person name="Young S.K."/>
            <person name="Zeng Q."/>
            <person name="Gargeya S."/>
            <person name="Fitzgerald M."/>
            <person name="Haas B."/>
            <person name="Abouelleil A."/>
            <person name="Alvarado L."/>
            <person name="Arachchi H.M."/>
            <person name="Berlin A.M."/>
            <person name="Chapman S.B."/>
            <person name="Goldberg J."/>
            <person name="Griggs A."/>
            <person name="Gujja S."/>
            <person name="Hansen M."/>
            <person name="Howarth C."/>
            <person name="Imamovic A."/>
            <person name="Larimer J."/>
            <person name="McCowen C."/>
            <person name="Montmayeur A."/>
            <person name="Murphy C."/>
            <person name="Neiman D."/>
            <person name="Pearson M."/>
            <person name="Priest M."/>
            <person name="Roberts A."/>
            <person name="Saif S."/>
            <person name="Shea T."/>
            <person name="Sisk P."/>
            <person name="Sykes S."/>
            <person name="Wortman J."/>
            <person name="Nusbaum C."/>
            <person name="Birren B."/>
        </authorList>
    </citation>
    <scope>NUCLEOTIDE SEQUENCE [LARGE SCALE GENOMIC DNA]</scope>
    <source>
        <strain evidence="1 2">2_1_59BFAA</strain>
    </source>
</reference>
<comment type="caution">
    <text evidence="1">The sequence shown here is derived from an EMBL/GenBank/DDBJ whole genome shotgun (WGS) entry which is preliminary data.</text>
</comment>